<keyword evidence="2" id="KW-1185">Reference proteome</keyword>
<evidence type="ECO:0000313" key="2">
    <source>
        <dbReference type="Proteomes" id="UP000005845"/>
    </source>
</evidence>
<protein>
    <submittedName>
        <fullName evidence="1">Uncharacterized protein</fullName>
    </submittedName>
</protein>
<name>H5U732_9ACTN</name>
<proteinExistence type="predicted"/>
<dbReference type="eggNOG" id="ENOG5031YDH">
    <property type="taxonomic scope" value="Bacteria"/>
</dbReference>
<evidence type="ECO:0000313" key="1">
    <source>
        <dbReference type="EMBL" id="GAB41560.1"/>
    </source>
</evidence>
<accession>H5U732</accession>
<dbReference type="AlphaFoldDB" id="H5U732"/>
<sequence length="185" mass="19058">MTLPDLSHPDMAYAASCSAMTRLDDVSISHLDTQGVHAMTPRSHTIGKSAATAIVGAAIVGVALTGCSSSAGEVTAVSAPSTSYVDNPVDPAQLNQVLDRIAATGLPVTGRHDATAARCPEAGCSSAVESDQVVLMQFPTSGRAQLYAGAHPGDFQVVDIVMTFPEGTDAAQNARYKDALQGEMR</sequence>
<reference evidence="1 2" key="1">
    <citation type="submission" date="2012-02" db="EMBL/GenBank/DDBJ databases">
        <title>Whole genome shotgun sequence of Gordonia sputi NBRC 100414.</title>
        <authorList>
            <person name="Yoshida I."/>
            <person name="Hosoyama A."/>
            <person name="Tsuchikane K."/>
            <person name="Katsumata H."/>
            <person name="Yamazaki S."/>
            <person name="Fujita N."/>
        </authorList>
    </citation>
    <scope>NUCLEOTIDE SEQUENCE [LARGE SCALE GENOMIC DNA]</scope>
    <source>
        <strain evidence="1 2">NBRC 100414</strain>
    </source>
</reference>
<dbReference type="EMBL" id="BAFC01000133">
    <property type="protein sequence ID" value="GAB41560.1"/>
    <property type="molecule type" value="Genomic_DNA"/>
</dbReference>
<dbReference type="Proteomes" id="UP000005845">
    <property type="component" value="Unassembled WGS sequence"/>
</dbReference>
<gene>
    <name evidence="1" type="ORF">GOSPT_135_00220</name>
</gene>
<organism evidence="1 2">
    <name type="scientific">Gordonia sputi NBRC 100414</name>
    <dbReference type="NCBI Taxonomy" id="1089453"/>
    <lineage>
        <taxon>Bacteria</taxon>
        <taxon>Bacillati</taxon>
        <taxon>Actinomycetota</taxon>
        <taxon>Actinomycetes</taxon>
        <taxon>Mycobacteriales</taxon>
        <taxon>Gordoniaceae</taxon>
        <taxon>Gordonia</taxon>
    </lineage>
</organism>
<comment type="caution">
    <text evidence="1">The sequence shown here is derived from an EMBL/GenBank/DDBJ whole genome shotgun (WGS) entry which is preliminary data.</text>
</comment>